<dbReference type="AlphaFoldDB" id="A0AAV7QQF8"/>
<keyword evidence="3" id="KW-1185">Reference proteome</keyword>
<dbReference type="Proteomes" id="UP001066276">
    <property type="component" value="Chromosome 6"/>
</dbReference>
<evidence type="ECO:0000313" key="2">
    <source>
        <dbReference type="EMBL" id="KAJ1140718.1"/>
    </source>
</evidence>
<organism evidence="2 3">
    <name type="scientific">Pleurodeles waltl</name>
    <name type="common">Iberian ribbed newt</name>
    <dbReference type="NCBI Taxonomy" id="8319"/>
    <lineage>
        <taxon>Eukaryota</taxon>
        <taxon>Metazoa</taxon>
        <taxon>Chordata</taxon>
        <taxon>Craniata</taxon>
        <taxon>Vertebrata</taxon>
        <taxon>Euteleostomi</taxon>
        <taxon>Amphibia</taxon>
        <taxon>Batrachia</taxon>
        <taxon>Caudata</taxon>
        <taxon>Salamandroidea</taxon>
        <taxon>Salamandridae</taxon>
        <taxon>Pleurodelinae</taxon>
        <taxon>Pleurodeles</taxon>
    </lineage>
</organism>
<name>A0AAV7QQF8_PLEWA</name>
<feature type="region of interest" description="Disordered" evidence="1">
    <location>
        <begin position="134"/>
        <end position="166"/>
    </location>
</feature>
<dbReference type="EMBL" id="JANPWB010000010">
    <property type="protein sequence ID" value="KAJ1140718.1"/>
    <property type="molecule type" value="Genomic_DNA"/>
</dbReference>
<evidence type="ECO:0000313" key="3">
    <source>
        <dbReference type="Proteomes" id="UP001066276"/>
    </source>
</evidence>
<feature type="region of interest" description="Disordered" evidence="1">
    <location>
        <begin position="37"/>
        <end position="59"/>
    </location>
</feature>
<protein>
    <submittedName>
        <fullName evidence="2">Uncharacterized protein</fullName>
    </submittedName>
</protein>
<feature type="compositionally biased region" description="Pro residues" evidence="1">
    <location>
        <begin position="156"/>
        <end position="165"/>
    </location>
</feature>
<feature type="compositionally biased region" description="Pro residues" evidence="1">
    <location>
        <begin position="40"/>
        <end position="52"/>
    </location>
</feature>
<proteinExistence type="predicted"/>
<gene>
    <name evidence="2" type="ORF">NDU88_007063</name>
</gene>
<evidence type="ECO:0000256" key="1">
    <source>
        <dbReference type="SAM" id="MobiDB-lite"/>
    </source>
</evidence>
<reference evidence="2" key="1">
    <citation type="journal article" date="2022" name="bioRxiv">
        <title>Sequencing and chromosome-scale assembly of the giantPleurodeles waltlgenome.</title>
        <authorList>
            <person name="Brown T."/>
            <person name="Elewa A."/>
            <person name="Iarovenko S."/>
            <person name="Subramanian E."/>
            <person name="Araus A.J."/>
            <person name="Petzold A."/>
            <person name="Susuki M."/>
            <person name="Suzuki K.-i.T."/>
            <person name="Hayashi T."/>
            <person name="Toyoda A."/>
            <person name="Oliveira C."/>
            <person name="Osipova E."/>
            <person name="Leigh N.D."/>
            <person name="Simon A."/>
            <person name="Yun M.H."/>
        </authorList>
    </citation>
    <scope>NUCLEOTIDE SEQUENCE</scope>
    <source>
        <strain evidence="2">20211129_DDA</strain>
        <tissue evidence="2">Liver</tissue>
    </source>
</reference>
<comment type="caution">
    <text evidence="2">The sequence shown here is derived from an EMBL/GenBank/DDBJ whole genome shotgun (WGS) entry which is preliminary data.</text>
</comment>
<accession>A0AAV7QQF8</accession>
<sequence length="207" mass="21654">MTSGVALPVVAPRACPLLCCLRAPSPVRCRLHPQVAKPLLPRPAPGGSPTPDLPAQDRSGPVELLSAVSVWQAIGSSPTRPQRPVCSPRPACSAAKPSLLVREASRRALTTSIPRPHGQLVSAVSAVLGRPRLGSPHCRDLPGRGAAPLRTSATPPLRPRPPSPQPCSARYPAYCQELLVVRSVLQCPGDPLIEGRAPGTHGGNLKD</sequence>